<evidence type="ECO:0000256" key="1">
    <source>
        <dbReference type="SAM" id="Phobius"/>
    </source>
</evidence>
<sequence>MVAYIEKKFAIIKILTFLSNLVKLIFSFVL</sequence>
<dbReference type="AlphaFoldDB" id="A0A1G8BIA3"/>
<proteinExistence type="predicted"/>
<keyword evidence="1" id="KW-0812">Transmembrane</keyword>
<reference evidence="3" key="1">
    <citation type="submission" date="2016-10" db="EMBL/GenBank/DDBJ databases">
        <authorList>
            <person name="Varghese N."/>
            <person name="Submissions S."/>
        </authorList>
    </citation>
    <scope>NUCLEOTIDE SEQUENCE [LARGE SCALE GENOMIC DNA]</scope>
    <source>
        <strain evidence="3">DSM 23313</strain>
    </source>
</reference>
<keyword evidence="1" id="KW-1133">Transmembrane helix</keyword>
<gene>
    <name evidence="2" type="ORF">SAMN05421818_10279</name>
</gene>
<organism evidence="2 3">
    <name type="scientific">Myroides phaeus</name>
    <dbReference type="NCBI Taxonomy" id="702745"/>
    <lineage>
        <taxon>Bacteria</taxon>
        <taxon>Pseudomonadati</taxon>
        <taxon>Bacteroidota</taxon>
        <taxon>Flavobacteriia</taxon>
        <taxon>Flavobacteriales</taxon>
        <taxon>Flavobacteriaceae</taxon>
        <taxon>Myroides</taxon>
    </lineage>
</organism>
<name>A0A1G8BIA3_9FLAO</name>
<keyword evidence="3" id="KW-1185">Reference proteome</keyword>
<dbReference type="EMBL" id="FNDQ01000002">
    <property type="protein sequence ID" value="SDH32898.1"/>
    <property type="molecule type" value="Genomic_DNA"/>
</dbReference>
<evidence type="ECO:0000313" key="2">
    <source>
        <dbReference type="EMBL" id="SDH32898.1"/>
    </source>
</evidence>
<feature type="transmembrane region" description="Helical" evidence="1">
    <location>
        <begin position="9"/>
        <end position="29"/>
    </location>
</feature>
<accession>A0A1G8BIA3</accession>
<keyword evidence="1" id="KW-0472">Membrane</keyword>
<evidence type="ECO:0000313" key="3">
    <source>
        <dbReference type="Proteomes" id="UP000243588"/>
    </source>
</evidence>
<dbReference type="Proteomes" id="UP000243588">
    <property type="component" value="Unassembled WGS sequence"/>
</dbReference>
<protein>
    <submittedName>
        <fullName evidence="2">Uncharacterized protein</fullName>
    </submittedName>
</protein>